<evidence type="ECO:0000256" key="3">
    <source>
        <dbReference type="ARBA" id="ARBA00022692"/>
    </source>
</evidence>
<evidence type="ECO:0000256" key="2">
    <source>
        <dbReference type="ARBA" id="ARBA00022475"/>
    </source>
</evidence>
<dbReference type="AlphaFoldDB" id="A0A173M9J8"/>
<feature type="transmembrane region" description="Helical" evidence="6">
    <location>
        <begin position="20"/>
        <end position="41"/>
    </location>
</feature>
<proteinExistence type="predicted"/>
<feature type="transmembrane region" description="Helical" evidence="6">
    <location>
        <begin position="687"/>
        <end position="710"/>
    </location>
</feature>
<feature type="domain" description="MacB-like periplasmic core" evidence="8">
    <location>
        <begin position="451"/>
        <end position="645"/>
    </location>
</feature>
<dbReference type="PANTHER" id="PTHR30572">
    <property type="entry name" value="MEMBRANE COMPONENT OF TRANSPORTER-RELATED"/>
    <property type="match status" value="1"/>
</dbReference>
<keyword evidence="3 6" id="KW-0812">Transmembrane</keyword>
<evidence type="ECO:0000256" key="6">
    <source>
        <dbReference type="SAM" id="Phobius"/>
    </source>
</evidence>
<feature type="transmembrane region" description="Helical" evidence="6">
    <location>
        <begin position="292"/>
        <end position="312"/>
    </location>
</feature>
<dbReference type="GO" id="GO:0005886">
    <property type="term" value="C:plasma membrane"/>
    <property type="evidence" value="ECO:0007669"/>
    <property type="project" value="UniProtKB-SubCell"/>
</dbReference>
<dbReference type="RefSeq" id="WP_076379414.1">
    <property type="nucleotide sequence ID" value="NZ_AP017422.1"/>
</dbReference>
<evidence type="ECO:0000313" key="9">
    <source>
        <dbReference type="EMBL" id="SIT14056.1"/>
    </source>
</evidence>
<dbReference type="InterPro" id="IPR025857">
    <property type="entry name" value="MacB_PCD"/>
</dbReference>
<gene>
    <name evidence="9" type="ORF">SAMN05421788_10453</name>
</gene>
<evidence type="ECO:0000313" key="10">
    <source>
        <dbReference type="Proteomes" id="UP000186917"/>
    </source>
</evidence>
<dbReference type="STRING" id="477680.SAMN05421788_10453"/>
<dbReference type="Pfam" id="PF12704">
    <property type="entry name" value="MacB_PCD"/>
    <property type="match status" value="2"/>
</dbReference>
<feature type="transmembrane region" description="Helical" evidence="6">
    <location>
        <begin position="348"/>
        <end position="366"/>
    </location>
</feature>
<organism evidence="9 10">
    <name type="scientific">Filimonas lacunae</name>
    <dbReference type="NCBI Taxonomy" id="477680"/>
    <lineage>
        <taxon>Bacteria</taxon>
        <taxon>Pseudomonadati</taxon>
        <taxon>Bacteroidota</taxon>
        <taxon>Chitinophagia</taxon>
        <taxon>Chitinophagales</taxon>
        <taxon>Chitinophagaceae</taxon>
        <taxon>Filimonas</taxon>
    </lineage>
</organism>
<protein>
    <submittedName>
        <fullName evidence="9">FtsX-like permease family protein</fullName>
    </submittedName>
</protein>
<dbReference type="InterPro" id="IPR003838">
    <property type="entry name" value="ABC3_permease_C"/>
</dbReference>
<name>A0A173M9J8_9BACT</name>
<feature type="transmembrane region" description="Helical" evidence="6">
    <location>
        <begin position="769"/>
        <end position="792"/>
    </location>
</feature>
<dbReference type="Pfam" id="PF02687">
    <property type="entry name" value="FtsX"/>
    <property type="match status" value="2"/>
</dbReference>
<keyword evidence="5 6" id="KW-0472">Membrane</keyword>
<feature type="domain" description="ABC3 transporter permease C-terminal" evidence="7">
    <location>
        <begin position="298"/>
        <end position="415"/>
    </location>
</feature>
<evidence type="ECO:0000256" key="5">
    <source>
        <dbReference type="ARBA" id="ARBA00023136"/>
    </source>
</evidence>
<evidence type="ECO:0000259" key="8">
    <source>
        <dbReference type="Pfam" id="PF12704"/>
    </source>
</evidence>
<sequence length="809" mass="90402">MIRNYLLPAWRNLSRNKANAFMHVMGLTVAFTCCILLFLMVRHEFSYDQFQQNKDHLYKAYLVSYMPEGNDRSPTFGYPAAPAFKGEVPGIVKATPFMWAGAGIRYKDKEVGRNIVLVTNDFFSMFSFKVIAGNPTTPLASTGDVVLNEKTATAVFGTEDPIGKTVKVKVANEWRDLIVTAVLENAPDNSSMNYNILARIELGPNYTSTKDSWSNQHHHVFIQTAPNITQAQAEKNIRTVLKERALATDADLKNRGYRKDNNGDYAALKLAPLSTLHFDDELGTNNTINKTYLYTMMLIAIVVVVIACFNFINLNVARSLTRAKEVGVRKTVGAEKSQIFLQLWTESFLLFAFAVILAIGASMLLLKPFNALFTEELNLHHLFRPLTVLYIVLGMLVVSFLAGGYPAWLVARFNPAQVLKGKVSMNRSSALRNGLILFQFVMASLLICGTIVIYSQFQHMRTANMGFEQESVISIPVKKTENGRQYVNQLRMLLASQPQVTSVSGSSMNVGIGEDHSQSSTGIGFSYKDKMISTSALVVDYDYFKTLGIKPISGRDFSRDFPSDTSAAENTVVVTESMARQFGEKEVAGLSFYSDSAKPKWHIIGVIPDIYMYSVHSKVKPLTFSMNKRTHIDYILVKVKTGNPLATMNLVKDAYKQIEPDNTVNASFLTENTLRWYEKEQRLSRTFCIAAGIAIFLSCLGLFAIVSLVMEKRRKEIGVRKVLGATVSGITGLLSVDFVKLVLIAFVIATPIAWYFLRQWLQGFAYRITIYWWIFPLAGLVTLLIALVTISVQTIRAALTNPVNSLRSE</sequence>
<feature type="transmembrane region" description="Helical" evidence="6">
    <location>
        <begin position="431"/>
        <end position="455"/>
    </location>
</feature>
<dbReference type="KEGG" id="fln:FLA_0196"/>
<dbReference type="InterPro" id="IPR050250">
    <property type="entry name" value="Macrolide_Exporter_MacB"/>
</dbReference>
<keyword evidence="10" id="KW-1185">Reference proteome</keyword>
<dbReference type="GO" id="GO:0022857">
    <property type="term" value="F:transmembrane transporter activity"/>
    <property type="evidence" value="ECO:0007669"/>
    <property type="project" value="TreeGrafter"/>
</dbReference>
<feature type="transmembrane region" description="Helical" evidence="6">
    <location>
        <begin position="387"/>
        <end position="411"/>
    </location>
</feature>
<reference evidence="10" key="1">
    <citation type="submission" date="2017-01" db="EMBL/GenBank/DDBJ databases">
        <authorList>
            <person name="Varghese N."/>
            <person name="Submissions S."/>
        </authorList>
    </citation>
    <scope>NUCLEOTIDE SEQUENCE [LARGE SCALE GENOMIC DNA]</scope>
    <source>
        <strain evidence="10">DSM 21054</strain>
    </source>
</reference>
<feature type="domain" description="MacB-like periplasmic core" evidence="8">
    <location>
        <begin position="21"/>
        <end position="239"/>
    </location>
</feature>
<comment type="subcellular location">
    <subcellularLocation>
        <location evidence="1">Cell membrane</location>
        <topology evidence="1">Multi-pass membrane protein</topology>
    </subcellularLocation>
</comment>
<dbReference type="EMBL" id="FTOR01000004">
    <property type="protein sequence ID" value="SIT14056.1"/>
    <property type="molecule type" value="Genomic_DNA"/>
</dbReference>
<evidence type="ECO:0000256" key="4">
    <source>
        <dbReference type="ARBA" id="ARBA00022989"/>
    </source>
</evidence>
<evidence type="ECO:0000256" key="1">
    <source>
        <dbReference type="ARBA" id="ARBA00004651"/>
    </source>
</evidence>
<keyword evidence="2" id="KW-1003">Cell membrane</keyword>
<dbReference type="PANTHER" id="PTHR30572:SF18">
    <property type="entry name" value="ABC-TYPE MACROLIDE FAMILY EXPORT SYSTEM PERMEASE COMPONENT 2"/>
    <property type="match status" value="1"/>
</dbReference>
<dbReference type="Proteomes" id="UP000186917">
    <property type="component" value="Unassembled WGS sequence"/>
</dbReference>
<evidence type="ECO:0000259" key="7">
    <source>
        <dbReference type="Pfam" id="PF02687"/>
    </source>
</evidence>
<keyword evidence="4 6" id="KW-1133">Transmembrane helix</keyword>
<accession>A0A173M9J8</accession>
<feature type="domain" description="ABC3 transporter permease C-terminal" evidence="7">
    <location>
        <begin position="689"/>
        <end position="801"/>
    </location>
</feature>
<feature type="transmembrane region" description="Helical" evidence="6">
    <location>
        <begin position="730"/>
        <end position="757"/>
    </location>
</feature>